<evidence type="ECO:0000256" key="4">
    <source>
        <dbReference type="ARBA" id="ARBA00022989"/>
    </source>
</evidence>
<feature type="transmembrane region" description="Helical" evidence="6">
    <location>
        <begin position="253"/>
        <end position="272"/>
    </location>
</feature>
<dbReference type="InterPro" id="IPR001898">
    <property type="entry name" value="SLC13A/DASS"/>
</dbReference>
<accession>A0ABQ9F9T3</accession>
<evidence type="ECO:0000256" key="2">
    <source>
        <dbReference type="ARBA" id="ARBA00006772"/>
    </source>
</evidence>
<feature type="transmembrane region" description="Helical" evidence="6">
    <location>
        <begin position="37"/>
        <end position="56"/>
    </location>
</feature>
<evidence type="ECO:0000313" key="7">
    <source>
        <dbReference type="EMBL" id="KAJ8313097.1"/>
    </source>
</evidence>
<gene>
    <name evidence="7" type="ORF">KUTeg_010470</name>
</gene>
<comment type="similarity">
    <text evidence="2">Belongs to the SLC13A/DASS transporter (TC 2.A.47) family. NADC subfamily.</text>
</comment>
<dbReference type="PANTHER" id="PTHR10283:SF82">
    <property type="entry name" value="SOLUTE CARRIER FAMILY 13 MEMBER 2"/>
    <property type="match status" value="1"/>
</dbReference>
<evidence type="ECO:0000256" key="1">
    <source>
        <dbReference type="ARBA" id="ARBA00004141"/>
    </source>
</evidence>
<dbReference type="PANTHER" id="PTHR10283">
    <property type="entry name" value="SOLUTE CARRIER FAMILY 13 MEMBER"/>
    <property type="match status" value="1"/>
</dbReference>
<dbReference type="Proteomes" id="UP001217089">
    <property type="component" value="Unassembled WGS sequence"/>
</dbReference>
<keyword evidence="8" id="KW-1185">Reference proteome</keyword>
<organism evidence="7 8">
    <name type="scientific">Tegillarca granosa</name>
    <name type="common">Malaysian cockle</name>
    <name type="synonym">Anadara granosa</name>
    <dbReference type="NCBI Taxonomy" id="220873"/>
    <lineage>
        <taxon>Eukaryota</taxon>
        <taxon>Metazoa</taxon>
        <taxon>Spiralia</taxon>
        <taxon>Lophotrochozoa</taxon>
        <taxon>Mollusca</taxon>
        <taxon>Bivalvia</taxon>
        <taxon>Autobranchia</taxon>
        <taxon>Pteriomorphia</taxon>
        <taxon>Arcoida</taxon>
        <taxon>Arcoidea</taxon>
        <taxon>Arcidae</taxon>
        <taxon>Tegillarca</taxon>
    </lineage>
</organism>
<comment type="subcellular location">
    <subcellularLocation>
        <location evidence="1">Membrane</location>
        <topology evidence="1">Multi-pass membrane protein</topology>
    </subcellularLocation>
</comment>
<sequence>MEYYDKLRAFILSTLYERTGKNPDGSLRTSGITFSNWLAFALPVSFLVMILGWVWLQMFVLRCKKICGCCKKEKDARDMAIRSAIDNEYKALGGISFSETIVTILFFCLAMLWIFREPPNISGWGSLFPDGVSDKKQVSIFSCTGNDLYTSDSTPAILIAVLLFLLPSELPNILCLRKKGDDRKPSYKPILDWDTAMGRLPWGVIILLGGGFALAKASDAIAVNIHPLYLMISSAVACSFAFMLPVATPPSAIVFSHGYLTIPDMLFLLSALQASAGLMMNVIAVLVLTFGINTWGITLFSLESMPEIFVSGQNINSSLVNGTIGLIQNATIGNTTFL</sequence>
<evidence type="ECO:0000256" key="5">
    <source>
        <dbReference type="ARBA" id="ARBA00023136"/>
    </source>
</evidence>
<keyword evidence="4 6" id="KW-1133">Transmembrane helix</keyword>
<feature type="transmembrane region" description="Helical" evidence="6">
    <location>
        <begin position="156"/>
        <end position="175"/>
    </location>
</feature>
<evidence type="ECO:0000313" key="8">
    <source>
        <dbReference type="Proteomes" id="UP001217089"/>
    </source>
</evidence>
<reference evidence="7 8" key="1">
    <citation type="submission" date="2022-12" db="EMBL/GenBank/DDBJ databases">
        <title>Chromosome-level genome of Tegillarca granosa.</title>
        <authorList>
            <person name="Kim J."/>
        </authorList>
    </citation>
    <scope>NUCLEOTIDE SEQUENCE [LARGE SCALE GENOMIC DNA]</scope>
    <source>
        <strain evidence="7">Teg-2019</strain>
        <tissue evidence="7">Adductor muscle</tissue>
    </source>
</reference>
<keyword evidence="5 6" id="KW-0472">Membrane</keyword>
<dbReference type="Pfam" id="PF00939">
    <property type="entry name" value="Na_sulph_symp"/>
    <property type="match status" value="2"/>
</dbReference>
<protein>
    <submittedName>
        <fullName evidence="7">Uncharacterized protein</fullName>
    </submittedName>
</protein>
<dbReference type="EMBL" id="JARBDR010000440">
    <property type="protein sequence ID" value="KAJ8313097.1"/>
    <property type="molecule type" value="Genomic_DNA"/>
</dbReference>
<feature type="transmembrane region" description="Helical" evidence="6">
    <location>
        <begin position="227"/>
        <end position="246"/>
    </location>
</feature>
<keyword evidence="3 6" id="KW-0812">Transmembrane</keyword>
<feature type="transmembrane region" description="Helical" evidence="6">
    <location>
        <begin position="196"/>
        <end position="215"/>
    </location>
</feature>
<feature type="transmembrane region" description="Helical" evidence="6">
    <location>
        <begin position="91"/>
        <end position="115"/>
    </location>
</feature>
<evidence type="ECO:0000256" key="6">
    <source>
        <dbReference type="SAM" id="Phobius"/>
    </source>
</evidence>
<feature type="transmembrane region" description="Helical" evidence="6">
    <location>
        <begin position="278"/>
        <end position="302"/>
    </location>
</feature>
<comment type="caution">
    <text evidence="7">The sequence shown here is derived from an EMBL/GenBank/DDBJ whole genome shotgun (WGS) entry which is preliminary data.</text>
</comment>
<proteinExistence type="inferred from homology"/>
<name>A0ABQ9F9T3_TEGGR</name>
<evidence type="ECO:0000256" key="3">
    <source>
        <dbReference type="ARBA" id="ARBA00022692"/>
    </source>
</evidence>